<feature type="region of interest" description="Disordered" evidence="1">
    <location>
        <begin position="37"/>
        <end position="82"/>
    </location>
</feature>
<dbReference type="AlphaFoldDB" id="A0A8H4M450"/>
<feature type="region of interest" description="Disordered" evidence="1">
    <location>
        <begin position="1"/>
        <end position="20"/>
    </location>
</feature>
<feature type="compositionally biased region" description="Low complexity" evidence="1">
    <location>
        <begin position="180"/>
        <end position="200"/>
    </location>
</feature>
<protein>
    <recommendedName>
        <fullName evidence="2">Myb-like domain-containing protein</fullName>
    </recommendedName>
</protein>
<dbReference type="Gene3D" id="1.10.10.60">
    <property type="entry name" value="Homeodomain-like"/>
    <property type="match status" value="1"/>
</dbReference>
<proteinExistence type="predicted"/>
<dbReference type="InterPro" id="IPR001005">
    <property type="entry name" value="SANT/Myb"/>
</dbReference>
<feature type="compositionally biased region" description="Basic residues" evidence="1">
    <location>
        <begin position="374"/>
        <end position="388"/>
    </location>
</feature>
<name>A0A8H4M450_9EURO</name>
<feature type="compositionally biased region" description="Low complexity" evidence="1">
    <location>
        <begin position="333"/>
        <end position="347"/>
    </location>
</feature>
<sequence>MSGRLSPSAAAPRQDPLGAPRLINAIDPFALPRATSEYIISSVPPRSSSTTASETPTREFYHGPSRKQSRSTLASTGGNRPALAHVPQPFQRSFLPTESVFIQTPVPANRSDSSAPLTHEWSSTGITKPRNVFDVEISNFYGGAASQPQTMTESKSMVTRDIPATLEAPLNLTHGSLLLSEPPASEDSTTPTSPTSNELEQGNALSGNVLDTIDVATPRHPMSPAASPESASNASGSLLMCGDSQQEPVNNATHEPPCDPGQDRNACSMTIDAPEQTKNPEGAKGKSAPSCEPYQSNAASSPECSAGLITPSVGRPESYPSIAVVVPAPSWARGKATRATTRVAAGTCKKRLRSSSNSDHHRDPEVSIPDATRQRPKKKSKRTAKSLRHSLSGSDSISCDCSRAIHEVRGRAILTVESSGQKPAYYFTFVPDASPTLSQTTPAETSGKQGPYTSDENALLVQLKEREGMPWAEVAGHFPGRSAASLQVHYSTKLRHKATTRAERLRRRR</sequence>
<evidence type="ECO:0000313" key="4">
    <source>
        <dbReference type="Proteomes" id="UP000653565"/>
    </source>
</evidence>
<feature type="domain" description="Myb-like" evidence="2">
    <location>
        <begin position="444"/>
        <end position="494"/>
    </location>
</feature>
<feature type="compositionally biased region" description="Polar residues" evidence="1">
    <location>
        <begin position="44"/>
        <end position="55"/>
    </location>
</feature>
<dbReference type="SUPFAM" id="SSF46689">
    <property type="entry name" value="Homeodomain-like"/>
    <property type="match status" value="1"/>
</dbReference>
<keyword evidence="4" id="KW-1185">Reference proteome</keyword>
<evidence type="ECO:0000259" key="2">
    <source>
        <dbReference type="PROSITE" id="PS50090"/>
    </source>
</evidence>
<dbReference type="Proteomes" id="UP000653565">
    <property type="component" value="Unassembled WGS sequence"/>
</dbReference>
<evidence type="ECO:0000256" key="1">
    <source>
        <dbReference type="SAM" id="MobiDB-lite"/>
    </source>
</evidence>
<feature type="region of interest" description="Disordered" evidence="1">
    <location>
        <begin position="177"/>
        <end position="203"/>
    </location>
</feature>
<reference evidence="3" key="1">
    <citation type="journal article" date="2020" name="bioRxiv">
        <title>Genomic and phenotypic heterogeneity of clinical isolates of the human pathogens Aspergillus fumigatus, Aspergillus lentulus and Aspergillus fumigatiaffinis.</title>
        <authorList>
            <person name="dos Santos R.A.C."/>
            <person name="Steenwyk J.L."/>
            <person name="Rivero-Menendez O."/>
            <person name="Mead M.E."/>
            <person name="Silva L.P."/>
            <person name="Bastos R.W."/>
            <person name="Alastruey-Izquierdo A."/>
            <person name="Goldman G.H."/>
            <person name="Rokas A."/>
        </authorList>
    </citation>
    <scope>NUCLEOTIDE SEQUENCE</scope>
    <source>
        <strain evidence="3">CNM-CM6805</strain>
    </source>
</reference>
<gene>
    <name evidence="3" type="ORF">CNMCM6805_001894</name>
</gene>
<dbReference type="EMBL" id="JAAAPX010000145">
    <property type="protein sequence ID" value="KAF4228711.1"/>
    <property type="molecule type" value="Genomic_DNA"/>
</dbReference>
<feature type="compositionally biased region" description="Polar residues" evidence="1">
    <location>
        <begin position="293"/>
        <end position="303"/>
    </location>
</feature>
<dbReference type="InterPro" id="IPR009057">
    <property type="entry name" value="Homeodomain-like_sf"/>
</dbReference>
<feature type="compositionally biased region" description="Low complexity" evidence="1">
    <location>
        <begin position="222"/>
        <end position="237"/>
    </location>
</feature>
<comment type="caution">
    <text evidence="3">The sequence shown here is derived from an EMBL/GenBank/DDBJ whole genome shotgun (WGS) entry which is preliminary data.</text>
</comment>
<feature type="compositionally biased region" description="Polar residues" evidence="1">
    <location>
        <begin position="243"/>
        <end position="253"/>
    </location>
</feature>
<reference evidence="3" key="2">
    <citation type="submission" date="2020-04" db="EMBL/GenBank/DDBJ databases">
        <authorList>
            <person name="Santos R.A.C."/>
            <person name="Steenwyk J.L."/>
            <person name="Rivero-Menendez O."/>
            <person name="Mead M.E."/>
            <person name="Silva L.P."/>
            <person name="Bastos R.W."/>
            <person name="Alastruey-Izquierdo A."/>
            <person name="Goldman G.H."/>
            <person name="Rokas A."/>
        </authorList>
    </citation>
    <scope>NUCLEOTIDE SEQUENCE</scope>
    <source>
        <strain evidence="3">CNM-CM6805</strain>
    </source>
</reference>
<evidence type="ECO:0000313" key="3">
    <source>
        <dbReference type="EMBL" id="KAF4228711.1"/>
    </source>
</evidence>
<dbReference type="CDD" id="cd00167">
    <property type="entry name" value="SANT"/>
    <property type="match status" value="1"/>
</dbReference>
<dbReference type="PROSITE" id="PS50090">
    <property type="entry name" value="MYB_LIKE"/>
    <property type="match status" value="1"/>
</dbReference>
<feature type="region of interest" description="Disordered" evidence="1">
    <location>
        <begin position="333"/>
        <end position="397"/>
    </location>
</feature>
<organism evidence="3 4">
    <name type="scientific">Aspergillus fumigatiaffinis</name>
    <dbReference type="NCBI Taxonomy" id="340414"/>
    <lineage>
        <taxon>Eukaryota</taxon>
        <taxon>Fungi</taxon>
        <taxon>Dikarya</taxon>
        <taxon>Ascomycota</taxon>
        <taxon>Pezizomycotina</taxon>
        <taxon>Eurotiomycetes</taxon>
        <taxon>Eurotiomycetidae</taxon>
        <taxon>Eurotiales</taxon>
        <taxon>Aspergillaceae</taxon>
        <taxon>Aspergillus</taxon>
        <taxon>Aspergillus subgen. Fumigati</taxon>
    </lineage>
</organism>
<feature type="region of interest" description="Disordered" evidence="1">
    <location>
        <begin position="215"/>
        <end position="303"/>
    </location>
</feature>
<accession>A0A8H4M450</accession>